<sequence length="259" mass="26509">MTEVSFAKQFLTAVEARPARLSSDHVVDPKSYPPQPAFILPRMPQAKRKPTANTTDPAATTPATTTTTATAPPEPAIATATATVTLKPTRGTLPTHTLPAPVPVATTSMHDLKAAYAAAAGLASADRIKVLYARKPVGDVKTIKEVLPAGALEGADGRPLAVELSVMVMGGGGGGGGGTPTTAGTPAISTPERVASPAAAAVEMGEAPVAAGPSETAEILKTDEFWGDLKGFLVQRLKDEREGERLAGVFREALQKSGA</sequence>
<organism evidence="4 5">
    <name type="scientific">Botryosphaeria dothidea</name>
    <dbReference type="NCBI Taxonomy" id="55169"/>
    <lineage>
        <taxon>Eukaryota</taxon>
        <taxon>Fungi</taxon>
        <taxon>Dikarya</taxon>
        <taxon>Ascomycota</taxon>
        <taxon>Pezizomycotina</taxon>
        <taxon>Dothideomycetes</taxon>
        <taxon>Dothideomycetes incertae sedis</taxon>
        <taxon>Botryosphaeriales</taxon>
        <taxon>Botryosphaeriaceae</taxon>
        <taxon>Botryosphaeria</taxon>
    </lineage>
</organism>
<dbReference type="AlphaFoldDB" id="A0A8H4J0M0"/>
<protein>
    <submittedName>
        <fullName evidence="4">Ubiquitin supergroup protein</fullName>
    </submittedName>
</protein>
<evidence type="ECO:0000313" key="5">
    <source>
        <dbReference type="Proteomes" id="UP000572817"/>
    </source>
</evidence>
<gene>
    <name evidence="4" type="ORF">GTA08_BOTSDO13450</name>
</gene>
<comment type="caution">
    <text evidence="4">The sequence shown here is derived from an EMBL/GenBank/DDBJ whole genome shotgun (WGS) entry which is preliminary data.</text>
</comment>
<evidence type="ECO:0000259" key="3">
    <source>
        <dbReference type="Pfam" id="PF17183"/>
    </source>
</evidence>
<keyword evidence="5" id="KW-1185">Reference proteome</keyword>
<dbReference type="OrthoDB" id="5366541at2759"/>
<dbReference type="InterPro" id="IPR049256">
    <property type="entry name" value="Get5_C"/>
</dbReference>
<dbReference type="EMBL" id="WWBZ02000012">
    <property type="protein sequence ID" value="KAF4311001.1"/>
    <property type="molecule type" value="Genomic_DNA"/>
</dbReference>
<evidence type="ECO:0000259" key="2">
    <source>
        <dbReference type="Pfam" id="PF12754"/>
    </source>
</evidence>
<dbReference type="Proteomes" id="UP000572817">
    <property type="component" value="Unassembled WGS sequence"/>
</dbReference>
<proteinExistence type="predicted"/>
<evidence type="ECO:0000313" key="4">
    <source>
        <dbReference type="EMBL" id="KAF4311001.1"/>
    </source>
</evidence>
<dbReference type="Pfam" id="PF12754">
    <property type="entry name" value="Get5_N"/>
    <property type="match status" value="1"/>
</dbReference>
<dbReference type="InterPro" id="IPR024737">
    <property type="entry name" value="Get5_N"/>
</dbReference>
<feature type="domain" description="Get5 N-terminal" evidence="2">
    <location>
        <begin position="6"/>
        <end position="171"/>
    </location>
</feature>
<reference evidence="4" key="1">
    <citation type="submission" date="2020-04" db="EMBL/GenBank/DDBJ databases">
        <title>Genome Assembly and Annotation of Botryosphaeria dothidea sdau 11-99, a Latent Pathogen of Apple Fruit Ring Rot in China.</title>
        <authorList>
            <person name="Yu C."/>
            <person name="Diao Y."/>
            <person name="Lu Q."/>
            <person name="Zhao J."/>
            <person name="Cui S."/>
            <person name="Peng C."/>
            <person name="He B."/>
            <person name="Liu H."/>
        </authorList>
    </citation>
    <scope>NUCLEOTIDE SEQUENCE [LARGE SCALE GENOMIC DNA]</scope>
    <source>
        <strain evidence="4">Sdau11-99</strain>
    </source>
</reference>
<evidence type="ECO:0000256" key="1">
    <source>
        <dbReference type="SAM" id="MobiDB-lite"/>
    </source>
</evidence>
<name>A0A8H4J0M0_9PEZI</name>
<feature type="compositionally biased region" description="Low complexity" evidence="1">
    <location>
        <begin position="51"/>
        <end position="71"/>
    </location>
</feature>
<feature type="region of interest" description="Disordered" evidence="1">
    <location>
        <begin position="24"/>
        <end position="71"/>
    </location>
</feature>
<feature type="domain" description="Get5 C-terminal" evidence="3">
    <location>
        <begin position="208"/>
        <end position="256"/>
    </location>
</feature>
<accession>A0A8H4J0M0</accession>
<dbReference type="Pfam" id="PF17183">
    <property type="entry name" value="Get5_C"/>
    <property type="match status" value="1"/>
</dbReference>
<dbReference type="Gene3D" id="1.10.286.70">
    <property type="entry name" value="Get5 dimerization domain"/>
    <property type="match status" value="1"/>
</dbReference>